<accession>A0A497YA41</accession>
<name>A0A497YA41_9SPHI</name>
<reference evidence="1 2" key="1">
    <citation type="submission" date="2018-10" db="EMBL/GenBank/DDBJ databases">
        <title>Genomic Encyclopedia of Archaeal and Bacterial Type Strains, Phase II (KMG-II): from individual species to whole genera.</title>
        <authorList>
            <person name="Goeker M."/>
        </authorList>
    </citation>
    <scope>NUCLEOTIDE SEQUENCE [LARGE SCALE GENOMIC DNA]</scope>
    <source>
        <strain evidence="1 2">DSM 19624</strain>
    </source>
</reference>
<gene>
    <name evidence="1" type="ORF">BCL90_2914</name>
</gene>
<evidence type="ECO:0000313" key="2">
    <source>
        <dbReference type="Proteomes" id="UP000273898"/>
    </source>
</evidence>
<dbReference type="Proteomes" id="UP000273898">
    <property type="component" value="Unassembled WGS sequence"/>
</dbReference>
<protein>
    <submittedName>
        <fullName evidence="1">Uncharacterized protein</fullName>
    </submittedName>
</protein>
<comment type="caution">
    <text evidence="1">The sequence shown here is derived from an EMBL/GenBank/DDBJ whole genome shotgun (WGS) entry which is preliminary data.</text>
</comment>
<dbReference type="RefSeq" id="WP_158554356.1">
    <property type="nucleotide sequence ID" value="NZ_RCCK01000011.1"/>
</dbReference>
<organism evidence="1 2">
    <name type="scientific">Pedobacter alluvionis</name>
    <dbReference type="NCBI Taxonomy" id="475253"/>
    <lineage>
        <taxon>Bacteria</taxon>
        <taxon>Pseudomonadati</taxon>
        <taxon>Bacteroidota</taxon>
        <taxon>Sphingobacteriia</taxon>
        <taxon>Sphingobacteriales</taxon>
        <taxon>Sphingobacteriaceae</taxon>
        <taxon>Pedobacter</taxon>
    </lineage>
</organism>
<evidence type="ECO:0000313" key="1">
    <source>
        <dbReference type="EMBL" id="RLJ77808.1"/>
    </source>
</evidence>
<proteinExistence type="predicted"/>
<dbReference type="EMBL" id="RCCK01000011">
    <property type="protein sequence ID" value="RLJ77808.1"/>
    <property type="molecule type" value="Genomic_DNA"/>
</dbReference>
<sequence length="57" mass="6231">MAIIKQAKNITIEVIQKYELRVGVKLEKIAQVMNVEATSQNLSLASSKKIVSSGNKS</sequence>
<dbReference type="AlphaFoldDB" id="A0A497YA41"/>